<dbReference type="Proteomes" id="UP001165065">
    <property type="component" value="Unassembled WGS sequence"/>
</dbReference>
<reference evidence="2" key="1">
    <citation type="journal article" date="2023" name="Commun. Biol.">
        <title>Genome analysis of Parmales, the sister group of diatoms, reveals the evolutionary specialization of diatoms from phago-mixotrophs to photoautotrophs.</title>
        <authorList>
            <person name="Ban H."/>
            <person name="Sato S."/>
            <person name="Yoshikawa S."/>
            <person name="Yamada K."/>
            <person name="Nakamura Y."/>
            <person name="Ichinomiya M."/>
            <person name="Sato N."/>
            <person name="Blanc-Mathieu R."/>
            <person name="Endo H."/>
            <person name="Kuwata A."/>
            <person name="Ogata H."/>
        </authorList>
    </citation>
    <scope>NUCLEOTIDE SEQUENCE [LARGE SCALE GENOMIC DNA]</scope>
</reference>
<protein>
    <submittedName>
        <fullName evidence="1">Uncharacterized protein</fullName>
    </submittedName>
</protein>
<accession>A0A9W7GCE0</accession>
<dbReference type="SUPFAM" id="SSF109604">
    <property type="entry name" value="HD-domain/PDEase-like"/>
    <property type="match status" value="1"/>
</dbReference>
<dbReference type="EMBL" id="BRYA01000118">
    <property type="protein sequence ID" value="GMI40063.1"/>
    <property type="molecule type" value="Genomic_DNA"/>
</dbReference>
<comment type="caution">
    <text evidence="1">The sequence shown here is derived from an EMBL/GenBank/DDBJ whole genome shotgun (WGS) entry which is preliminary data.</text>
</comment>
<sequence>MDSDAINPLTNVQFHSVSPSQLKSLKARWHTSLLYLLPSPPTSVLTWFSLNSWLENILNRHTKEEQRHYHTLNHLMEVFALLDEAMDTGGDNCSNIDAAVCNLSTFFHDSIYDPLSPSNEEDSADLWLSFCSSPTVGIPSESPSSPGRLVFEYVMATKHHSLPTKTPPDPWMGTFVDADLGVLAKVPSAYDNYAGLIRLEYSHIPRHTYCVKRAEVLTSILEGRVYETKGGGGDEEGEVRAKGNLRREIEKLKEGIIPGERGGGGGD</sequence>
<keyword evidence="2" id="KW-1185">Reference proteome</keyword>
<dbReference type="PANTHER" id="PTHR21174">
    <property type="match status" value="1"/>
</dbReference>
<dbReference type="InterPro" id="IPR009218">
    <property type="entry name" value="HD_phosphohydro"/>
</dbReference>
<gene>
    <name evidence="1" type="ORF">TrCOL_g933</name>
</gene>
<evidence type="ECO:0000313" key="1">
    <source>
        <dbReference type="EMBL" id="GMI40063.1"/>
    </source>
</evidence>
<evidence type="ECO:0000313" key="2">
    <source>
        <dbReference type="Proteomes" id="UP001165065"/>
    </source>
</evidence>
<organism evidence="1 2">
    <name type="scientific">Triparma columacea</name>
    <dbReference type="NCBI Taxonomy" id="722753"/>
    <lineage>
        <taxon>Eukaryota</taxon>
        <taxon>Sar</taxon>
        <taxon>Stramenopiles</taxon>
        <taxon>Ochrophyta</taxon>
        <taxon>Bolidophyceae</taxon>
        <taxon>Parmales</taxon>
        <taxon>Triparmaceae</taxon>
        <taxon>Triparma</taxon>
    </lineage>
</organism>
<dbReference type="AlphaFoldDB" id="A0A9W7GCE0"/>
<name>A0A9W7GCE0_9STRA</name>
<dbReference type="OrthoDB" id="330671at2759"/>
<proteinExistence type="predicted"/>
<dbReference type="PANTHER" id="PTHR21174:SF0">
    <property type="entry name" value="HD PHOSPHOHYDROLASE FAMILY PROTEIN-RELATED"/>
    <property type="match status" value="1"/>
</dbReference>